<protein>
    <submittedName>
        <fullName evidence="1">Uncharacterized protein</fullName>
    </submittedName>
</protein>
<reference evidence="1 2" key="1">
    <citation type="submission" date="2018-11" db="EMBL/GenBank/DDBJ databases">
        <authorList>
            <consortium name="Pathogen Informatics"/>
        </authorList>
    </citation>
    <scope>NUCLEOTIDE SEQUENCE [LARGE SCALE GENOMIC DNA]</scope>
</reference>
<dbReference type="AlphaFoldDB" id="A0A3P7IDS3"/>
<dbReference type="EMBL" id="UYYB01006180">
    <property type="protein sequence ID" value="VDM67676.1"/>
    <property type="molecule type" value="Genomic_DNA"/>
</dbReference>
<dbReference type="Proteomes" id="UP000270094">
    <property type="component" value="Unassembled WGS sequence"/>
</dbReference>
<evidence type="ECO:0000313" key="1">
    <source>
        <dbReference type="EMBL" id="VDM67676.1"/>
    </source>
</evidence>
<accession>A0A3P7IDS3</accession>
<sequence length="67" mass="7440">MSTNILDQDFMNTATVTVRLNHLAAHWVAFSLLPSRTSSPTLTQTLGALIQTHFPVQGQPPRLALRR</sequence>
<gene>
    <name evidence="1" type="ORF">SVUK_LOCUS2674</name>
</gene>
<keyword evidence="2" id="KW-1185">Reference proteome</keyword>
<name>A0A3P7IDS3_STRVU</name>
<proteinExistence type="predicted"/>
<evidence type="ECO:0000313" key="2">
    <source>
        <dbReference type="Proteomes" id="UP000270094"/>
    </source>
</evidence>
<organism evidence="1 2">
    <name type="scientific">Strongylus vulgaris</name>
    <name type="common">Blood worm</name>
    <dbReference type="NCBI Taxonomy" id="40348"/>
    <lineage>
        <taxon>Eukaryota</taxon>
        <taxon>Metazoa</taxon>
        <taxon>Ecdysozoa</taxon>
        <taxon>Nematoda</taxon>
        <taxon>Chromadorea</taxon>
        <taxon>Rhabditida</taxon>
        <taxon>Rhabditina</taxon>
        <taxon>Rhabditomorpha</taxon>
        <taxon>Strongyloidea</taxon>
        <taxon>Strongylidae</taxon>
        <taxon>Strongylus</taxon>
    </lineage>
</organism>